<dbReference type="EMBL" id="JACTNZ010000005">
    <property type="protein sequence ID" value="KAG5550744.1"/>
    <property type="molecule type" value="Genomic_DNA"/>
</dbReference>
<sequence>MASEDLDCSTQVLVSEGLETLEADSSEGDRKAIDGVGSARSKTDLGSVKMMPESPRAEIDTSAPFESVKEAATRFGGMGFWRPSSHKPSEHEFEAVDITQVEEQAVQLEKDLMAKERETLDVLKELEATKMIVEELKLKLQKGASEVSAAFNANSDDQNLNASVEEEEKENHVNPNSNGAFSLLPSSAPGVILMELKQAKFNLTRTTNDLAGIRATVESYNKKIETERLSLENTRKRLSSSSSKVSSLEEDLSKTRLKLQLAQDSDIKGDSDNAIDISRELQQLSCEAEQYKKLGEAAKKEVLRAMSEIEQTKTRIKTAEIRLVAARKMKEAARATEAVALAEIKALSNNEQKQEGVTLSYEEYTSLTSKAHEAEEASKRKVIDTMFLVDEANVSRMEILKTVEEAAEEVKTSKKVLEEALNRVEAANRAKLAVEEALRKWRSENGQKRRSIQNSTKFKNSSYPSHRRKDSHLTDATGLNLINDEPMPVLRPTLSIGQILSRKLFLTEEFGNGMKPEKGGAVKRKMSLGQMLSRPNGETPFTWKPERGTGHKQQLPMKRKKFGFASLSVLMRKQNQQKKKRTPNFMCRSELD</sequence>
<name>A0AAV6KEL1_9ERIC</name>
<comment type="caution">
    <text evidence="5">The sequence shown here is derived from an EMBL/GenBank/DDBJ whole genome shotgun (WGS) entry which is preliminary data.</text>
</comment>
<dbReference type="GO" id="GO:0009903">
    <property type="term" value="P:chloroplast avoidance movement"/>
    <property type="evidence" value="ECO:0007669"/>
    <property type="project" value="TreeGrafter"/>
</dbReference>
<comment type="similarity">
    <text evidence="1">Belongs to the WEB family.</text>
</comment>
<evidence type="ECO:0000256" key="3">
    <source>
        <dbReference type="SAM" id="Coils"/>
    </source>
</evidence>
<evidence type="ECO:0000256" key="4">
    <source>
        <dbReference type="SAM" id="MobiDB-lite"/>
    </source>
</evidence>
<dbReference type="GO" id="GO:0009904">
    <property type="term" value="P:chloroplast accumulation movement"/>
    <property type="evidence" value="ECO:0007669"/>
    <property type="project" value="TreeGrafter"/>
</dbReference>
<proteinExistence type="inferred from homology"/>
<organism evidence="5 6">
    <name type="scientific">Rhododendron griersonianum</name>
    <dbReference type="NCBI Taxonomy" id="479676"/>
    <lineage>
        <taxon>Eukaryota</taxon>
        <taxon>Viridiplantae</taxon>
        <taxon>Streptophyta</taxon>
        <taxon>Embryophyta</taxon>
        <taxon>Tracheophyta</taxon>
        <taxon>Spermatophyta</taxon>
        <taxon>Magnoliopsida</taxon>
        <taxon>eudicotyledons</taxon>
        <taxon>Gunneridae</taxon>
        <taxon>Pentapetalae</taxon>
        <taxon>asterids</taxon>
        <taxon>Ericales</taxon>
        <taxon>Ericaceae</taxon>
        <taxon>Ericoideae</taxon>
        <taxon>Rhodoreae</taxon>
        <taxon>Rhododendron</taxon>
    </lineage>
</organism>
<feature type="coiled-coil region" evidence="3">
    <location>
        <begin position="217"/>
        <end position="336"/>
    </location>
</feature>
<dbReference type="AlphaFoldDB" id="A0AAV6KEL1"/>
<keyword evidence="2 3" id="KW-0175">Coiled coil</keyword>
<accession>A0AAV6KEL1</accession>
<feature type="region of interest" description="Disordered" evidence="4">
    <location>
        <begin position="19"/>
        <end position="46"/>
    </location>
</feature>
<dbReference type="PANTHER" id="PTHR32054">
    <property type="entry name" value="HEAVY CHAIN, PUTATIVE, EXPRESSED-RELATED-RELATED"/>
    <property type="match status" value="1"/>
</dbReference>
<dbReference type="GO" id="GO:0005829">
    <property type="term" value="C:cytosol"/>
    <property type="evidence" value="ECO:0007669"/>
    <property type="project" value="TreeGrafter"/>
</dbReference>
<dbReference type="PANTHER" id="PTHR32054:SF4">
    <property type="entry name" value="OS07G0677900 PROTEIN"/>
    <property type="match status" value="1"/>
</dbReference>
<dbReference type="Proteomes" id="UP000823749">
    <property type="component" value="Chromosome 5"/>
</dbReference>
<keyword evidence="6" id="KW-1185">Reference proteome</keyword>
<dbReference type="InterPro" id="IPR008545">
    <property type="entry name" value="Web"/>
</dbReference>
<feature type="region of interest" description="Disordered" evidence="4">
    <location>
        <begin position="573"/>
        <end position="592"/>
    </location>
</feature>
<dbReference type="Pfam" id="PF05701">
    <property type="entry name" value="WEMBL"/>
    <property type="match status" value="2"/>
</dbReference>
<feature type="compositionally biased region" description="Polar residues" evidence="4">
    <location>
        <begin position="452"/>
        <end position="464"/>
    </location>
</feature>
<gene>
    <name evidence="5" type="ORF">RHGRI_015634</name>
</gene>
<reference evidence="5" key="1">
    <citation type="submission" date="2020-08" db="EMBL/GenBank/DDBJ databases">
        <title>Plant Genome Project.</title>
        <authorList>
            <person name="Zhang R.-G."/>
        </authorList>
    </citation>
    <scope>NUCLEOTIDE SEQUENCE</scope>
    <source>
        <strain evidence="5">WSP0</strain>
        <tissue evidence="5">Leaf</tissue>
    </source>
</reference>
<feature type="region of interest" description="Disordered" evidence="4">
    <location>
        <begin position="531"/>
        <end position="558"/>
    </location>
</feature>
<evidence type="ECO:0008006" key="7">
    <source>
        <dbReference type="Google" id="ProtNLM"/>
    </source>
</evidence>
<feature type="region of interest" description="Disordered" evidence="4">
    <location>
        <begin position="443"/>
        <end position="474"/>
    </location>
</feature>
<evidence type="ECO:0000256" key="2">
    <source>
        <dbReference type="ARBA" id="ARBA00023054"/>
    </source>
</evidence>
<evidence type="ECO:0000256" key="1">
    <source>
        <dbReference type="ARBA" id="ARBA00005485"/>
    </source>
</evidence>
<evidence type="ECO:0000313" key="6">
    <source>
        <dbReference type="Proteomes" id="UP000823749"/>
    </source>
</evidence>
<protein>
    <recommendedName>
        <fullName evidence="7">WEB family protein</fullName>
    </recommendedName>
</protein>
<evidence type="ECO:0000313" key="5">
    <source>
        <dbReference type="EMBL" id="KAG5550744.1"/>
    </source>
</evidence>